<evidence type="ECO:0000256" key="2">
    <source>
        <dbReference type="PROSITE-ProRule" id="PRU00339"/>
    </source>
</evidence>
<keyword evidence="2" id="KW-0802">TPR repeat</keyword>
<keyword evidence="4" id="KW-1185">Reference proteome</keyword>
<dbReference type="RefSeq" id="WP_341725232.1">
    <property type="nucleotide sequence ID" value="NZ_JBBWWT010000002.1"/>
</dbReference>
<protein>
    <submittedName>
        <fullName evidence="3">Sulfotransferase</fullName>
    </submittedName>
</protein>
<feature type="repeat" description="TPR" evidence="2">
    <location>
        <begin position="118"/>
        <end position="151"/>
    </location>
</feature>
<gene>
    <name evidence="3" type="ORF">AAD027_06675</name>
</gene>
<dbReference type="PROSITE" id="PS50005">
    <property type="entry name" value="TPR"/>
    <property type="match status" value="1"/>
</dbReference>
<evidence type="ECO:0000256" key="1">
    <source>
        <dbReference type="ARBA" id="ARBA00022679"/>
    </source>
</evidence>
<evidence type="ECO:0000313" key="4">
    <source>
        <dbReference type="Proteomes" id="UP001459204"/>
    </source>
</evidence>
<dbReference type="SUPFAM" id="SSF52540">
    <property type="entry name" value="P-loop containing nucleoside triphosphate hydrolases"/>
    <property type="match status" value="1"/>
</dbReference>
<name>A0ABU9IYJ2_9GAMM</name>
<dbReference type="Pfam" id="PF13432">
    <property type="entry name" value="TPR_16"/>
    <property type="match status" value="2"/>
</dbReference>
<evidence type="ECO:0000313" key="3">
    <source>
        <dbReference type="EMBL" id="MEL1264056.1"/>
    </source>
</evidence>
<dbReference type="InterPro" id="IPR026634">
    <property type="entry name" value="TPST-like"/>
</dbReference>
<dbReference type="InterPro" id="IPR011990">
    <property type="entry name" value="TPR-like_helical_dom_sf"/>
</dbReference>
<dbReference type="Pfam" id="PF13469">
    <property type="entry name" value="Sulfotransfer_3"/>
    <property type="match status" value="1"/>
</dbReference>
<dbReference type="SMART" id="SM00028">
    <property type="entry name" value="TPR"/>
    <property type="match status" value="5"/>
</dbReference>
<dbReference type="PANTHER" id="PTHR12788">
    <property type="entry name" value="PROTEIN-TYROSINE SULFOTRANSFERASE 2"/>
    <property type="match status" value="1"/>
</dbReference>
<organism evidence="3 4">
    <name type="scientific">Pseudoxanthomonas putridarboris</name>
    <dbReference type="NCBI Taxonomy" id="752605"/>
    <lineage>
        <taxon>Bacteria</taxon>
        <taxon>Pseudomonadati</taxon>
        <taxon>Pseudomonadota</taxon>
        <taxon>Gammaproteobacteria</taxon>
        <taxon>Lysobacterales</taxon>
        <taxon>Lysobacteraceae</taxon>
        <taxon>Pseudoxanthomonas</taxon>
    </lineage>
</organism>
<dbReference type="InterPro" id="IPR019734">
    <property type="entry name" value="TPR_rpt"/>
</dbReference>
<keyword evidence="1" id="KW-0808">Transferase</keyword>
<dbReference type="PANTHER" id="PTHR12788:SF10">
    <property type="entry name" value="PROTEIN-TYROSINE SULFOTRANSFERASE"/>
    <property type="match status" value="1"/>
</dbReference>
<accession>A0ABU9IYJ2</accession>
<dbReference type="Gene3D" id="1.25.40.10">
    <property type="entry name" value="Tetratricopeptide repeat domain"/>
    <property type="match status" value="1"/>
</dbReference>
<comment type="caution">
    <text evidence="3">The sequence shown here is derived from an EMBL/GenBank/DDBJ whole genome shotgun (WGS) entry which is preliminary data.</text>
</comment>
<sequence>MSIRSNSPAATEAAPAFMQQIAQGNALLRQGRTDEAIALGVTLVDMYPDQARAFAFLAEASRVGGDLQAAIGWIDKAIQCSPDPQHKIKKAWLLSRLLRRDEIPSLAEQIDAQAGDDRMLRWQLGKLYYHHNFLPEAIKQYERALAVGEDNPSWRYDLAIARFYGGDSDKAEGDLNRVLAVSPQAGAVIYLRSTLRRQRQDQNHVADIEARLKTVFRSAEDEAGALYALAKELEDLGEYERSFSMLLAGAKKKRSAIQYDAAAFRAMTDEIRAAQNAESMAIPVAGHDEEGAIFILGLPRTGTTLAERMLLQSGEVKDAGELMDFGFHLTAAMQRVRAVAPELSPAEATMKLDFAALGREYMRGARQMAGGSALFIDKLPANYMYCGMIRKALPKAKIIHLVRDPLDSCYAIFKTLFFNAYDFSYDLDELAEYYIAYRHMMRHWHDVLPGAILDVRYEDLVTDTEVQAKRIYDWCGLAWTPDALRVPDTKAVFATASAAQVREPVHTRSVNSSRKHADRLVPLIKKLKAAGVLDA</sequence>
<dbReference type="SUPFAM" id="SSF48452">
    <property type="entry name" value="TPR-like"/>
    <property type="match status" value="1"/>
</dbReference>
<reference evidence="3 4" key="1">
    <citation type="submission" date="2024-04" db="EMBL/GenBank/DDBJ databases">
        <title>Draft genome sequence of Pseudoxanthomonas putridarboris WD12.</title>
        <authorList>
            <person name="Oh J."/>
        </authorList>
    </citation>
    <scope>NUCLEOTIDE SEQUENCE [LARGE SCALE GENOMIC DNA]</scope>
    <source>
        <strain evidence="3 4">WD12</strain>
    </source>
</reference>
<proteinExistence type="predicted"/>
<dbReference type="EMBL" id="JBBWWT010000002">
    <property type="protein sequence ID" value="MEL1264056.1"/>
    <property type="molecule type" value="Genomic_DNA"/>
</dbReference>
<dbReference type="Proteomes" id="UP001459204">
    <property type="component" value="Unassembled WGS sequence"/>
</dbReference>
<dbReference type="Gene3D" id="3.40.50.300">
    <property type="entry name" value="P-loop containing nucleotide triphosphate hydrolases"/>
    <property type="match status" value="1"/>
</dbReference>
<dbReference type="InterPro" id="IPR027417">
    <property type="entry name" value="P-loop_NTPase"/>
</dbReference>